<dbReference type="CDD" id="cd00067">
    <property type="entry name" value="GAL4"/>
    <property type="match status" value="1"/>
</dbReference>
<gene>
    <name evidence="4" type="ORF">LTR25_007555</name>
</gene>
<dbReference type="SMART" id="SM00066">
    <property type="entry name" value="GAL4"/>
    <property type="match status" value="1"/>
</dbReference>
<evidence type="ECO:0000256" key="2">
    <source>
        <dbReference type="ARBA" id="ARBA00023242"/>
    </source>
</evidence>
<dbReference type="SMART" id="SM00906">
    <property type="entry name" value="Fungal_trans"/>
    <property type="match status" value="1"/>
</dbReference>
<feature type="domain" description="Zn(2)-C6 fungal-type" evidence="3">
    <location>
        <begin position="9"/>
        <end position="38"/>
    </location>
</feature>
<dbReference type="AlphaFoldDB" id="A0AAV9Q3E2"/>
<dbReference type="Pfam" id="PF04082">
    <property type="entry name" value="Fungal_trans"/>
    <property type="match status" value="1"/>
</dbReference>
<dbReference type="InterPro" id="IPR001138">
    <property type="entry name" value="Zn2Cys6_DnaBD"/>
</dbReference>
<organism evidence="4 5">
    <name type="scientific">Vermiconidia calcicola</name>
    <dbReference type="NCBI Taxonomy" id="1690605"/>
    <lineage>
        <taxon>Eukaryota</taxon>
        <taxon>Fungi</taxon>
        <taxon>Dikarya</taxon>
        <taxon>Ascomycota</taxon>
        <taxon>Pezizomycotina</taxon>
        <taxon>Dothideomycetes</taxon>
        <taxon>Dothideomycetidae</taxon>
        <taxon>Mycosphaerellales</taxon>
        <taxon>Extremaceae</taxon>
        <taxon>Vermiconidia</taxon>
    </lineage>
</organism>
<comment type="caution">
    <text evidence="4">The sequence shown here is derived from an EMBL/GenBank/DDBJ whole genome shotgun (WGS) entry which is preliminary data.</text>
</comment>
<dbReference type="InterPro" id="IPR036864">
    <property type="entry name" value="Zn2-C6_fun-type_DNA-bd_sf"/>
</dbReference>
<evidence type="ECO:0000259" key="3">
    <source>
        <dbReference type="PROSITE" id="PS50048"/>
    </source>
</evidence>
<dbReference type="InterPro" id="IPR007219">
    <property type="entry name" value="XnlR_reg_dom"/>
</dbReference>
<dbReference type="PANTHER" id="PTHR31668">
    <property type="entry name" value="GLUCOSE TRANSPORT TRANSCRIPTION REGULATOR RGT1-RELATED-RELATED"/>
    <property type="match status" value="1"/>
</dbReference>
<dbReference type="PROSITE" id="PS50048">
    <property type="entry name" value="ZN2_CY6_FUNGAL_2"/>
    <property type="match status" value="1"/>
</dbReference>
<name>A0AAV9Q3E2_9PEZI</name>
<dbReference type="EMBL" id="JAXLQG010000014">
    <property type="protein sequence ID" value="KAK5532851.1"/>
    <property type="molecule type" value="Genomic_DNA"/>
</dbReference>
<dbReference type="GO" id="GO:0008270">
    <property type="term" value="F:zinc ion binding"/>
    <property type="evidence" value="ECO:0007669"/>
    <property type="project" value="InterPro"/>
</dbReference>
<accession>A0AAV9Q3E2</accession>
<dbReference type="GO" id="GO:0003677">
    <property type="term" value="F:DNA binding"/>
    <property type="evidence" value="ECO:0007669"/>
    <property type="project" value="InterPro"/>
</dbReference>
<keyword evidence="1" id="KW-0479">Metal-binding</keyword>
<dbReference type="Pfam" id="PF00172">
    <property type="entry name" value="Zn_clus"/>
    <property type="match status" value="1"/>
</dbReference>
<dbReference type="GO" id="GO:0000981">
    <property type="term" value="F:DNA-binding transcription factor activity, RNA polymerase II-specific"/>
    <property type="evidence" value="ECO:0007669"/>
    <property type="project" value="InterPro"/>
</dbReference>
<dbReference type="GO" id="GO:0006351">
    <property type="term" value="P:DNA-templated transcription"/>
    <property type="evidence" value="ECO:0007669"/>
    <property type="project" value="InterPro"/>
</dbReference>
<dbReference type="CDD" id="cd12148">
    <property type="entry name" value="fungal_TF_MHR"/>
    <property type="match status" value="1"/>
</dbReference>
<proteinExistence type="predicted"/>
<keyword evidence="5" id="KW-1185">Reference proteome</keyword>
<dbReference type="SUPFAM" id="SSF57701">
    <property type="entry name" value="Zn2/Cys6 DNA-binding domain"/>
    <property type="match status" value="1"/>
</dbReference>
<dbReference type="Gene3D" id="4.10.240.10">
    <property type="entry name" value="Zn(2)-C6 fungal-type DNA-binding domain"/>
    <property type="match status" value="1"/>
</dbReference>
<dbReference type="PANTHER" id="PTHR31668:SF20">
    <property type="entry name" value="ZN(II)2CYS6 TRANSCRIPTION FACTOR (EUROFUNG)"/>
    <property type="match status" value="1"/>
</dbReference>
<evidence type="ECO:0000256" key="1">
    <source>
        <dbReference type="ARBA" id="ARBA00022723"/>
    </source>
</evidence>
<keyword evidence="2" id="KW-0539">Nucleus</keyword>
<evidence type="ECO:0000313" key="5">
    <source>
        <dbReference type="Proteomes" id="UP001345827"/>
    </source>
</evidence>
<protein>
    <recommendedName>
        <fullName evidence="3">Zn(2)-C6 fungal-type domain-containing protein</fullName>
    </recommendedName>
</protein>
<sequence>MASPPVKKACDACHRRKVRCSGEQPCTNCGSTNLQCTYLAVPQKKGPKGSRAKVISEIRHTQRRATPDQKTPTFATEASSFNFNSPPQSPYTRNAALLSQETIENCIDFYFTNMCTTAWILSRQSLLNSASSQLLDDPELYCLTASLCAFVLVQPGMNLAVAPSSGYHGEPPQNRYGYAKMLLDDIIRVRKNINYIESPTLISVQISFFLFSCYFGLENQNTGWFHLREAVTLAQIMGMHEESSYLTGDPIEKVYRRRTYWLLLVTERAYAMERHRPLTLHPTIELPTPINAQEEEVIIGFIYLISLFRCIDDQFMALWNKATTNCSAAWLSQLQQQLTDALPPKLETTESQAADVRVTLHWLRIMVWQLSITHGFLSSTSQNASMTFKYPIEVAKDLIEDIKSLSMNSMELHGIGLIEKIFDVACTLADVISCVPLSSPTESNEQAPHDHLNAFLNLISQLRGGASRYLPLLITKISENVPSMAGRPGPMRMSITQGYAGASDNVPTPSPPHGMQYITPSGMGGFGPDRQHQAGPVVDTYRPSTQGSDTITTPSQVVTPPSLYPAAAGHEAQMQRSRMPLLVPRSIPTNMGVTSLDGQTC</sequence>
<dbReference type="PROSITE" id="PS00463">
    <property type="entry name" value="ZN2_CY6_FUNGAL_1"/>
    <property type="match status" value="1"/>
</dbReference>
<evidence type="ECO:0000313" key="4">
    <source>
        <dbReference type="EMBL" id="KAK5532851.1"/>
    </source>
</evidence>
<dbReference type="Proteomes" id="UP001345827">
    <property type="component" value="Unassembled WGS sequence"/>
</dbReference>
<dbReference type="InterPro" id="IPR050797">
    <property type="entry name" value="Carb_Metab_Trans_Reg"/>
</dbReference>
<reference evidence="4 5" key="1">
    <citation type="submission" date="2023-06" db="EMBL/GenBank/DDBJ databases">
        <title>Black Yeasts Isolated from many extreme environments.</title>
        <authorList>
            <person name="Coleine C."/>
            <person name="Stajich J.E."/>
            <person name="Selbmann L."/>
        </authorList>
    </citation>
    <scope>NUCLEOTIDE SEQUENCE [LARGE SCALE GENOMIC DNA]</scope>
    <source>
        <strain evidence="4 5">CCFEE 5887</strain>
    </source>
</reference>